<evidence type="ECO:0000313" key="1">
    <source>
        <dbReference type="EMBL" id="RAH63706.1"/>
    </source>
</evidence>
<keyword evidence="2" id="KW-1185">Reference proteome</keyword>
<dbReference type="Proteomes" id="UP000249661">
    <property type="component" value="Unassembled WGS sequence"/>
</dbReference>
<protein>
    <submittedName>
        <fullName evidence="1">Uncharacterized protein</fullName>
    </submittedName>
</protein>
<name>A0ACD1GQV7_9EURO</name>
<dbReference type="EMBL" id="KZ825048">
    <property type="protein sequence ID" value="RAH63706.1"/>
    <property type="molecule type" value="Genomic_DNA"/>
</dbReference>
<organism evidence="1 2">
    <name type="scientific">Aspergillus aculeatinus CBS 121060</name>
    <dbReference type="NCBI Taxonomy" id="1448322"/>
    <lineage>
        <taxon>Eukaryota</taxon>
        <taxon>Fungi</taxon>
        <taxon>Dikarya</taxon>
        <taxon>Ascomycota</taxon>
        <taxon>Pezizomycotina</taxon>
        <taxon>Eurotiomycetes</taxon>
        <taxon>Eurotiomycetidae</taxon>
        <taxon>Eurotiales</taxon>
        <taxon>Aspergillaceae</taxon>
        <taxon>Aspergillus</taxon>
        <taxon>Aspergillus subgen. Circumdati</taxon>
    </lineage>
</organism>
<reference evidence="1" key="1">
    <citation type="submission" date="2018-02" db="EMBL/GenBank/DDBJ databases">
        <title>The genomes of Aspergillus section Nigri reveals drivers in fungal speciation.</title>
        <authorList>
            <consortium name="DOE Joint Genome Institute"/>
            <person name="Vesth T.C."/>
            <person name="Nybo J."/>
            <person name="Theobald S."/>
            <person name="Brandl J."/>
            <person name="Frisvad J.C."/>
            <person name="Nielsen K.F."/>
            <person name="Lyhne E.K."/>
            <person name="Kogle M.E."/>
            <person name="Kuo A."/>
            <person name="Riley R."/>
            <person name="Clum A."/>
            <person name="Nolan M."/>
            <person name="Lipzen A."/>
            <person name="Salamov A."/>
            <person name="Henrissat B."/>
            <person name="Wiebenga A."/>
            <person name="De vries R.P."/>
            <person name="Grigoriev I.V."/>
            <person name="Mortensen U.H."/>
            <person name="Andersen M.R."/>
            <person name="Baker S.E."/>
        </authorList>
    </citation>
    <scope>NUCLEOTIDE SEQUENCE</scope>
    <source>
        <strain evidence="1">CBS 121060</strain>
    </source>
</reference>
<proteinExistence type="predicted"/>
<gene>
    <name evidence="1" type="ORF">BO66DRAFT_29279</name>
</gene>
<sequence length="150" mass="16620">MNAQRIVRPLCPLLYPLCPLPLVFPDTSLPPPYPTRIKRKPETSASKSSNSLPSRNHTGILHACAYQCMCSLGPLKIPGAPFVQPLLFLQLFFSFSLSCVAPLRLQPCVCVCVCHGIAVFRTLPCPSRQKTLAWCSTGRCRLRLVPIPLY</sequence>
<accession>A0ACD1GQV7</accession>
<evidence type="ECO:0000313" key="2">
    <source>
        <dbReference type="Proteomes" id="UP000249661"/>
    </source>
</evidence>